<evidence type="ECO:0000313" key="3">
    <source>
        <dbReference type="Proteomes" id="UP000232722"/>
    </source>
</evidence>
<dbReference type="VEuPathDB" id="FungiDB:RhiirFUN_023864"/>
<reference evidence="2 3" key="2">
    <citation type="submission" date="2017-09" db="EMBL/GenBank/DDBJ databases">
        <title>Extensive intraspecific genome diversity in a model arbuscular mycorrhizal fungus.</title>
        <authorList>
            <person name="Chen E.C."/>
            <person name="Morin E."/>
            <person name="Beaudet D."/>
            <person name="Noel J."/>
            <person name="Ndikumana S."/>
            <person name="Charron P."/>
            <person name="St-Onge C."/>
            <person name="Giorgi J."/>
            <person name="Grigoriev I.V."/>
            <person name="Roux C."/>
            <person name="Martin F.M."/>
            <person name="Corradi N."/>
        </authorList>
    </citation>
    <scope>NUCLEOTIDE SEQUENCE [LARGE SCALE GENOMIC DNA]</scope>
    <source>
        <strain evidence="2 3">A5</strain>
    </source>
</reference>
<sequence length="141" mass="16079">MLILLFAKVPNIDCANINTDNPLLKNQFVIAIFGSTLCVAHVVAMYYEVYNYHAYHEGEVTDLDNLSYIILHVFLPIHHNIFSSLTIEKSKIFTHHHPDNIVYYLANMDVVVTENSLSLKGFGKIIYNYFNCGEIKVAIVV</sequence>
<feature type="transmembrane region" description="Helical" evidence="1">
    <location>
        <begin position="28"/>
        <end position="47"/>
    </location>
</feature>
<keyword evidence="1" id="KW-1133">Transmembrane helix</keyword>
<keyword evidence="1" id="KW-0812">Transmembrane</keyword>
<dbReference type="Proteomes" id="UP000232722">
    <property type="component" value="Unassembled WGS sequence"/>
</dbReference>
<reference evidence="2 3" key="1">
    <citation type="submission" date="2016-04" db="EMBL/GenBank/DDBJ databases">
        <title>Genome analyses suggest a sexual origin of heterokaryosis in a supposedly ancient asexual fungus.</title>
        <authorList>
            <person name="Ropars J."/>
            <person name="Sedzielewska K."/>
            <person name="Noel J."/>
            <person name="Charron P."/>
            <person name="Farinelli L."/>
            <person name="Marton T."/>
            <person name="Kruger M."/>
            <person name="Pelin A."/>
            <person name="Brachmann A."/>
            <person name="Corradi N."/>
        </authorList>
    </citation>
    <scope>NUCLEOTIDE SEQUENCE [LARGE SCALE GENOMIC DNA]</scope>
    <source>
        <strain evidence="2 3">A5</strain>
    </source>
</reference>
<dbReference type="AlphaFoldDB" id="A0A2N0NTR7"/>
<comment type="caution">
    <text evidence="2">The sequence shown here is derived from an EMBL/GenBank/DDBJ whole genome shotgun (WGS) entry which is preliminary data.</text>
</comment>
<dbReference type="VEuPathDB" id="FungiDB:FUN_019553"/>
<proteinExistence type="predicted"/>
<organism evidence="2 3">
    <name type="scientific">Rhizophagus irregularis</name>
    <dbReference type="NCBI Taxonomy" id="588596"/>
    <lineage>
        <taxon>Eukaryota</taxon>
        <taxon>Fungi</taxon>
        <taxon>Fungi incertae sedis</taxon>
        <taxon>Mucoromycota</taxon>
        <taxon>Glomeromycotina</taxon>
        <taxon>Glomeromycetes</taxon>
        <taxon>Glomerales</taxon>
        <taxon>Glomeraceae</taxon>
        <taxon>Rhizophagus</taxon>
    </lineage>
</organism>
<accession>A0A2N0NTR7</accession>
<gene>
    <name evidence="2" type="ORF">RhiirA5_432170</name>
</gene>
<dbReference type="EMBL" id="LLXJ01002881">
    <property type="protein sequence ID" value="PKB97976.1"/>
    <property type="molecule type" value="Genomic_DNA"/>
</dbReference>
<dbReference type="VEuPathDB" id="FungiDB:RhiirA1_539511"/>
<keyword evidence="1" id="KW-0472">Membrane</keyword>
<evidence type="ECO:0000256" key="1">
    <source>
        <dbReference type="SAM" id="Phobius"/>
    </source>
</evidence>
<name>A0A2N0NTR7_9GLOM</name>
<protein>
    <submittedName>
        <fullName evidence="2">Uncharacterized protein</fullName>
    </submittedName>
</protein>
<evidence type="ECO:0000313" key="2">
    <source>
        <dbReference type="EMBL" id="PKB97976.1"/>
    </source>
</evidence>